<proteinExistence type="predicted"/>
<dbReference type="EMBL" id="MN175499">
    <property type="protein sequence ID" value="QID06105.1"/>
    <property type="molecule type" value="Genomic_DNA"/>
</dbReference>
<dbReference type="Pfam" id="PF19172">
    <property type="entry name" value="DUF5854"/>
    <property type="match status" value="1"/>
</dbReference>
<reference evidence="1" key="1">
    <citation type="submission" date="2019-07" db="EMBL/GenBank/DDBJ databases">
        <title>The discovery of a new lineage B mimivirus raises questions about particles surface fibrils.</title>
        <authorList>
            <person name="Silva L.K.S."/>
            <person name="Rodrigues R.A.L."/>
            <person name="Andrade A.C.S.P."/>
            <person name="Hikida H."/>
            <person name="Andreani J."/>
            <person name="Levasseur A."/>
            <person name="La Scola B."/>
            <person name="Abrahao J.S."/>
        </authorList>
    </citation>
    <scope>NUCLEOTIDE SEQUENCE</scope>
    <source>
        <strain evidence="1">B60</strain>
    </source>
</reference>
<dbReference type="InterPro" id="IPR043878">
    <property type="entry name" value="DUF5854"/>
</dbReference>
<organism evidence="1">
    <name type="scientific">Borely moumouvirus</name>
    <dbReference type="NCBI Taxonomy" id="2712067"/>
    <lineage>
        <taxon>Viruses</taxon>
        <taxon>Varidnaviria</taxon>
        <taxon>Bamfordvirae</taxon>
        <taxon>Nucleocytoviricota</taxon>
        <taxon>Megaviricetes</taxon>
        <taxon>Imitervirales</taxon>
        <taxon>Mimiviridae</taxon>
        <taxon>Megamimivirinae</taxon>
        <taxon>Moumouvirus</taxon>
    </lineage>
</organism>
<name>A0A6G6AB82_9VIRU</name>
<sequence>MLMDHLHKLQKLYNRYKTTRMKLCDNNYKLAFLKRQLIICQDQDLAEKYTNDLLKMNQLISLLLEERLILKILINDVKKQIDKENNDTVELVVSHLTYIYNKKYLERCIKFLRGTGSYVVDNNVPTVFKFLELDEQNIIEKAHQIYNKFLIISGGPYEFFHHHDNYNLCVWDGFSKKCNCNSKCIQWYTNGVDWLHDISLDSPNPLGHADCSF</sequence>
<protein>
    <submittedName>
        <fullName evidence="1">Uncharacterized protein</fullName>
    </submittedName>
</protein>
<accession>A0A6G6AB82</accession>
<evidence type="ECO:0000313" key="1">
    <source>
        <dbReference type="EMBL" id="QID06105.1"/>
    </source>
</evidence>